<dbReference type="EMBL" id="JAJAGQ010000016">
    <property type="protein sequence ID" value="KAJ8539499.1"/>
    <property type="molecule type" value="Genomic_DNA"/>
</dbReference>
<evidence type="ECO:0000313" key="1">
    <source>
        <dbReference type="EMBL" id="KAJ8539499.1"/>
    </source>
</evidence>
<proteinExistence type="predicted"/>
<protein>
    <submittedName>
        <fullName evidence="1">Uncharacterized protein</fullName>
    </submittedName>
</protein>
<name>A0A9Q1R453_9SOLA</name>
<evidence type="ECO:0000313" key="2">
    <source>
        <dbReference type="Proteomes" id="UP001152561"/>
    </source>
</evidence>
<keyword evidence="2" id="KW-1185">Reference proteome</keyword>
<gene>
    <name evidence="1" type="ORF">K7X08_013751</name>
</gene>
<organism evidence="1 2">
    <name type="scientific">Anisodus acutangulus</name>
    <dbReference type="NCBI Taxonomy" id="402998"/>
    <lineage>
        <taxon>Eukaryota</taxon>
        <taxon>Viridiplantae</taxon>
        <taxon>Streptophyta</taxon>
        <taxon>Embryophyta</taxon>
        <taxon>Tracheophyta</taxon>
        <taxon>Spermatophyta</taxon>
        <taxon>Magnoliopsida</taxon>
        <taxon>eudicotyledons</taxon>
        <taxon>Gunneridae</taxon>
        <taxon>Pentapetalae</taxon>
        <taxon>asterids</taxon>
        <taxon>lamiids</taxon>
        <taxon>Solanales</taxon>
        <taxon>Solanaceae</taxon>
        <taxon>Solanoideae</taxon>
        <taxon>Hyoscyameae</taxon>
        <taxon>Anisodus</taxon>
    </lineage>
</organism>
<dbReference type="Proteomes" id="UP001152561">
    <property type="component" value="Unassembled WGS sequence"/>
</dbReference>
<sequence length="122" mass="13991">MIVILELNEDGFNQTHFSCSKLHLSGRIFLYSRKLNGGSRFNFYLWQKLQQTIKQVATSTQLQIWREASAVRGDQANRFRIVFFGEQWCPAVTESIIYFGIGFSGEQWCPTATEGMTSLLAQ</sequence>
<comment type="caution">
    <text evidence="1">The sequence shown here is derived from an EMBL/GenBank/DDBJ whole genome shotgun (WGS) entry which is preliminary data.</text>
</comment>
<accession>A0A9Q1R453</accession>
<dbReference type="AlphaFoldDB" id="A0A9Q1R453"/>
<reference evidence="2" key="1">
    <citation type="journal article" date="2023" name="Proc. Natl. Acad. Sci. U.S.A.">
        <title>Genomic and structural basis for evolution of tropane alkaloid biosynthesis.</title>
        <authorList>
            <person name="Wanga Y.-J."/>
            <person name="Taina T."/>
            <person name="Yua J.-Y."/>
            <person name="Lia J."/>
            <person name="Xua B."/>
            <person name="Chenc J."/>
            <person name="D'Auriad J.C."/>
            <person name="Huanga J.-P."/>
            <person name="Huanga S.-X."/>
        </authorList>
    </citation>
    <scope>NUCLEOTIDE SEQUENCE [LARGE SCALE GENOMIC DNA]</scope>
    <source>
        <strain evidence="2">cv. KIB-2019</strain>
    </source>
</reference>